<dbReference type="InterPro" id="IPR000889">
    <property type="entry name" value="Glutathione_peroxidase"/>
</dbReference>
<keyword evidence="8" id="KW-1185">Reference proteome</keyword>
<dbReference type="OrthoDB" id="9785502at2"/>
<dbReference type="InterPro" id="IPR029759">
    <property type="entry name" value="GPX_AS"/>
</dbReference>
<dbReference type="GO" id="GO:0034599">
    <property type="term" value="P:cellular response to oxidative stress"/>
    <property type="evidence" value="ECO:0007669"/>
    <property type="project" value="TreeGrafter"/>
</dbReference>
<dbReference type="PROSITE" id="PS00460">
    <property type="entry name" value="GLUTATHIONE_PEROXID_1"/>
    <property type="match status" value="1"/>
</dbReference>
<name>A0A368NHS4_9GAMM</name>
<proteinExistence type="inferred from homology"/>
<dbReference type="AlphaFoldDB" id="A0A368NHS4"/>
<sequence length="178" mass="19949">MTKWMVLPFLICSVELYAATCDSLFDGQERRKLHSSASIELCPLTSNKPVLIVNTASHCGFTPHFKTLEAIHEQYQAQGLVVIGVPSDDFWQEEDKEKDTAEVCYINYGVTFTMLATSSVRGDDADPIFKQLAQRSGSAPKWNFYKYLVDTDGSVQVFPPTTAPDSEEFQQAIIKLLK</sequence>
<evidence type="ECO:0000256" key="2">
    <source>
        <dbReference type="ARBA" id="ARBA00022559"/>
    </source>
</evidence>
<dbReference type="PRINTS" id="PR01011">
    <property type="entry name" value="GLUTPROXDASE"/>
</dbReference>
<dbReference type="PIRSF" id="PIRSF000303">
    <property type="entry name" value="Glutathion_perox"/>
    <property type="match status" value="1"/>
</dbReference>
<dbReference type="Gene3D" id="3.40.30.10">
    <property type="entry name" value="Glutaredoxin"/>
    <property type="match status" value="1"/>
</dbReference>
<keyword evidence="6" id="KW-0732">Signal</keyword>
<dbReference type="PANTHER" id="PTHR11592:SF44">
    <property type="entry name" value="GLUTATHIONE PEROXIDASE"/>
    <property type="match status" value="1"/>
</dbReference>
<evidence type="ECO:0000313" key="8">
    <source>
        <dbReference type="Proteomes" id="UP000252558"/>
    </source>
</evidence>
<feature type="active site" evidence="4">
    <location>
        <position position="59"/>
    </location>
</feature>
<feature type="signal peptide" evidence="6">
    <location>
        <begin position="1"/>
        <end position="18"/>
    </location>
</feature>
<dbReference type="CDD" id="cd00340">
    <property type="entry name" value="GSH_Peroxidase"/>
    <property type="match status" value="1"/>
</dbReference>
<gene>
    <name evidence="7" type="ORF">DU002_10875</name>
</gene>
<accession>A0A368NHS4</accession>
<comment type="similarity">
    <text evidence="1 5">Belongs to the glutathione peroxidase family.</text>
</comment>
<dbReference type="InterPro" id="IPR036249">
    <property type="entry name" value="Thioredoxin-like_sf"/>
</dbReference>
<dbReference type="SUPFAM" id="SSF52833">
    <property type="entry name" value="Thioredoxin-like"/>
    <property type="match status" value="1"/>
</dbReference>
<dbReference type="RefSeq" id="WP_114338419.1">
    <property type="nucleotide sequence ID" value="NZ_QPID01000006.1"/>
</dbReference>
<evidence type="ECO:0000313" key="7">
    <source>
        <dbReference type="EMBL" id="RCU49423.1"/>
    </source>
</evidence>
<evidence type="ECO:0000256" key="3">
    <source>
        <dbReference type="ARBA" id="ARBA00023002"/>
    </source>
</evidence>
<evidence type="ECO:0000256" key="5">
    <source>
        <dbReference type="RuleBase" id="RU000499"/>
    </source>
</evidence>
<evidence type="ECO:0000256" key="4">
    <source>
        <dbReference type="PIRSR" id="PIRSR000303-1"/>
    </source>
</evidence>
<keyword evidence="3 5" id="KW-0560">Oxidoreductase</keyword>
<evidence type="ECO:0000256" key="1">
    <source>
        <dbReference type="ARBA" id="ARBA00006926"/>
    </source>
</evidence>
<keyword evidence="2 5" id="KW-0575">Peroxidase</keyword>
<dbReference type="Proteomes" id="UP000252558">
    <property type="component" value="Unassembled WGS sequence"/>
</dbReference>
<organism evidence="7 8">
    <name type="scientific">Corallincola holothuriorum</name>
    <dbReference type="NCBI Taxonomy" id="2282215"/>
    <lineage>
        <taxon>Bacteria</taxon>
        <taxon>Pseudomonadati</taxon>
        <taxon>Pseudomonadota</taxon>
        <taxon>Gammaproteobacteria</taxon>
        <taxon>Alteromonadales</taxon>
        <taxon>Psychromonadaceae</taxon>
        <taxon>Corallincola</taxon>
    </lineage>
</organism>
<dbReference type="PROSITE" id="PS51355">
    <property type="entry name" value="GLUTATHIONE_PEROXID_3"/>
    <property type="match status" value="1"/>
</dbReference>
<dbReference type="EMBL" id="QPID01000006">
    <property type="protein sequence ID" value="RCU49423.1"/>
    <property type="molecule type" value="Genomic_DNA"/>
</dbReference>
<evidence type="ECO:0000256" key="6">
    <source>
        <dbReference type="SAM" id="SignalP"/>
    </source>
</evidence>
<dbReference type="PANTHER" id="PTHR11592">
    <property type="entry name" value="GLUTATHIONE PEROXIDASE"/>
    <property type="match status" value="1"/>
</dbReference>
<feature type="chain" id="PRO_5016612701" description="Glutathione peroxidase" evidence="6">
    <location>
        <begin position="19"/>
        <end position="178"/>
    </location>
</feature>
<reference evidence="7 8" key="1">
    <citation type="submission" date="2018-07" db="EMBL/GenBank/DDBJ databases">
        <title>Corallincola holothuriorum sp. nov., a new facultative anaerobe isolated from sea cucumber Apostichopus japonicus.</title>
        <authorList>
            <person name="Xia H."/>
        </authorList>
    </citation>
    <scope>NUCLEOTIDE SEQUENCE [LARGE SCALE GENOMIC DNA]</scope>
    <source>
        <strain evidence="7 8">C4</strain>
    </source>
</reference>
<dbReference type="GO" id="GO:0004601">
    <property type="term" value="F:peroxidase activity"/>
    <property type="evidence" value="ECO:0007669"/>
    <property type="project" value="UniProtKB-KW"/>
</dbReference>
<protein>
    <recommendedName>
        <fullName evidence="5">Glutathione peroxidase</fullName>
    </recommendedName>
</protein>
<dbReference type="Pfam" id="PF00255">
    <property type="entry name" value="GSHPx"/>
    <property type="match status" value="1"/>
</dbReference>
<comment type="caution">
    <text evidence="7">The sequence shown here is derived from an EMBL/GenBank/DDBJ whole genome shotgun (WGS) entry which is preliminary data.</text>
</comment>